<protein>
    <submittedName>
        <fullName evidence="1">Uncharacterized protein</fullName>
    </submittedName>
</protein>
<dbReference type="EMBL" id="CP116669">
    <property type="protein sequence ID" value="WCI02920.1"/>
    <property type="molecule type" value="Genomic_DNA"/>
</dbReference>
<evidence type="ECO:0000313" key="1">
    <source>
        <dbReference type="EMBL" id="WCI02920.1"/>
    </source>
</evidence>
<name>A0ABY7RIG9_9PSED</name>
<sequence length="77" mass="8712">MIMHRRFVVVPAVPRQKEILPRRIGFPSALGEGYDLYDTQDKIRLSLSFSTRAEAEFECATRNTYDDANDVNFAGSG</sequence>
<organism evidence="1 2">
    <name type="scientific">Pseudomonas capeferrum</name>
    <dbReference type="NCBI Taxonomy" id="1495066"/>
    <lineage>
        <taxon>Bacteria</taxon>
        <taxon>Pseudomonadati</taxon>
        <taxon>Pseudomonadota</taxon>
        <taxon>Gammaproteobacteria</taxon>
        <taxon>Pseudomonadales</taxon>
        <taxon>Pseudomonadaceae</taxon>
        <taxon>Pseudomonas</taxon>
    </lineage>
</organism>
<dbReference type="Proteomes" id="UP001214301">
    <property type="component" value="Chromosome"/>
</dbReference>
<proteinExistence type="predicted"/>
<keyword evidence="2" id="KW-1185">Reference proteome</keyword>
<reference evidence="1 2" key="1">
    <citation type="journal article" date="2020" name="Front. Microbiol.">
        <title>Toward Biorecycling: Isolation of a Soil Bacterium That Grows on a Polyurethane Oligomer and Monomer.</title>
        <authorList>
            <person name="Espinosa M.J.C."/>
            <person name="Blanco A.C."/>
            <person name="Schmidgall T."/>
            <person name="Atanasoff-Kardjalieff A.K."/>
            <person name="Kappelmeyer U."/>
            <person name="Tischler D."/>
            <person name="Pieper D.H."/>
            <person name="Heipieper H.J."/>
            <person name="Eberlein C."/>
        </authorList>
    </citation>
    <scope>NUCLEOTIDE SEQUENCE [LARGE SCALE GENOMIC DNA]</scope>
    <source>
        <strain evidence="1 2">TDA1</strain>
    </source>
</reference>
<accession>A0ABY7RIG9</accession>
<dbReference type="RefSeq" id="WP_033698508.1">
    <property type="nucleotide sequence ID" value="NZ_CP116669.1"/>
</dbReference>
<dbReference type="GeneID" id="301035518"/>
<gene>
    <name evidence="1" type="ORF">PMC74_15420</name>
</gene>
<evidence type="ECO:0000313" key="2">
    <source>
        <dbReference type="Proteomes" id="UP001214301"/>
    </source>
</evidence>